<dbReference type="PRINTS" id="PR00344">
    <property type="entry name" value="BCTRLSENSOR"/>
</dbReference>
<comment type="catalytic activity">
    <reaction evidence="1">
        <text>ATP + protein L-histidine = ADP + protein N-phospho-L-histidine.</text>
        <dbReference type="EC" id="2.7.13.3"/>
    </reaction>
</comment>
<protein>
    <recommendedName>
        <fullName evidence="3">histidine kinase</fullName>
        <ecNumber evidence="3">2.7.13.3</ecNumber>
    </recommendedName>
</protein>
<evidence type="ECO:0000256" key="6">
    <source>
        <dbReference type="ARBA" id="ARBA00022679"/>
    </source>
</evidence>
<keyword evidence="13 14" id="KW-0472">Membrane</keyword>
<evidence type="ECO:0000259" key="15">
    <source>
        <dbReference type="PROSITE" id="PS50109"/>
    </source>
</evidence>
<dbReference type="SMART" id="SM00388">
    <property type="entry name" value="HisKA"/>
    <property type="match status" value="1"/>
</dbReference>
<comment type="caution">
    <text evidence="17">The sequence shown here is derived from an EMBL/GenBank/DDBJ whole genome shotgun (WGS) entry which is preliminary data.</text>
</comment>
<dbReference type="RefSeq" id="WP_038261223.1">
    <property type="nucleotide sequence ID" value="NZ_FSRH01000001.1"/>
</dbReference>
<keyword evidence="5" id="KW-0597">Phosphoprotein</keyword>
<evidence type="ECO:0000256" key="12">
    <source>
        <dbReference type="ARBA" id="ARBA00023012"/>
    </source>
</evidence>
<dbReference type="OrthoDB" id="9762826at2"/>
<dbReference type="InterPro" id="IPR003660">
    <property type="entry name" value="HAMP_dom"/>
</dbReference>
<evidence type="ECO:0000256" key="5">
    <source>
        <dbReference type="ARBA" id="ARBA00022553"/>
    </source>
</evidence>
<reference evidence="17 18" key="1">
    <citation type="submission" date="2014-03" db="EMBL/GenBank/DDBJ databases">
        <title>Genome sequence of Clostridium litorale W6, DSM 5388.</title>
        <authorList>
            <person name="Poehlein A."/>
            <person name="Jagirdar A."/>
            <person name="Khonsari B."/>
            <person name="Chibani C.M."/>
            <person name="Gutierrez Gutierrez D.A."/>
            <person name="Davydova E."/>
            <person name="Alghaithi H.S."/>
            <person name="Nair K.P."/>
            <person name="Dhamotharan K."/>
            <person name="Chandran L."/>
            <person name="G W."/>
            <person name="Daniel R."/>
        </authorList>
    </citation>
    <scope>NUCLEOTIDE SEQUENCE [LARGE SCALE GENOMIC DNA]</scope>
    <source>
        <strain evidence="17 18">W6</strain>
    </source>
</reference>
<keyword evidence="18" id="KW-1185">Reference proteome</keyword>
<keyword evidence="8" id="KW-0547">Nucleotide-binding</keyword>
<dbReference type="Gene3D" id="6.10.340.10">
    <property type="match status" value="1"/>
</dbReference>
<comment type="subcellular location">
    <subcellularLocation>
        <location evidence="2">Cell membrane</location>
        <topology evidence="2">Multi-pass membrane protein</topology>
    </subcellularLocation>
</comment>
<dbReference type="InterPro" id="IPR005467">
    <property type="entry name" value="His_kinase_dom"/>
</dbReference>
<name>A0A069RI18_PEPLI</name>
<dbReference type="Gene3D" id="1.10.287.130">
    <property type="match status" value="1"/>
</dbReference>
<dbReference type="GO" id="GO:0005886">
    <property type="term" value="C:plasma membrane"/>
    <property type="evidence" value="ECO:0007669"/>
    <property type="project" value="UniProtKB-SubCell"/>
</dbReference>
<dbReference type="AlphaFoldDB" id="A0A069RI18"/>
<dbReference type="SUPFAM" id="SSF55874">
    <property type="entry name" value="ATPase domain of HSP90 chaperone/DNA topoisomerase II/histidine kinase"/>
    <property type="match status" value="1"/>
</dbReference>
<evidence type="ECO:0000259" key="16">
    <source>
        <dbReference type="PROSITE" id="PS50885"/>
    </source>
</evidence>
<dbReference type="InterPro" id="IPR003661">
    <property type="entry name" value="HisK_dim/P_dom"/>
</dbReference>
<dbReference type="SUPFAM" id="SSF47384">
    <property type="entry name" value="Homodimeric domain of signal transducing histidine kinase"/>
    <property type="match status" value="1"/>
</dbReference>
<dbReference type="PANTHER" id="PTHR45528">
    <property type="entry name" value="SENSOR HISTIDINE KINASE CPXA"/>
    <property type="match status" value="1"/>
</dbReference>
<keyword evidence="12" id="KW-0902">Two-component regulatory system</keyword>
<dbReference type="CDD" id="cd00082">
    <property type="entry name" value="HisKA"/>
    <property type="match status" value="1"/>
</dbReference>
<evidence type="ECO:0000313" key="17">
    <source>
        <dbReference type="EMBL" id="KDR96664.1"/>
    </source>
</evidence>
<dbReference type="Proteomes" id="UP000027946">
    <property type="component" value="Unassembled WGS sequence"/>
</dbReference>
<dbReference type="FunFam" id="3.30.565.10:FF:000006">
    <property type="entry name" value="Sensor histidine kinase WalK"/>
    <property type="match status" value="1"/>
</dbReference>
<dbReference type="SUPFAM" id="SSF158472">
    <property type="entry name" value="HAMP domain-like"/>
    <property type="match status" value="1"/>
</dbReference>
<dbReference type="InterPro" id="IPR036097">
    <property type="entry name" value="HisK_dim/P_sf"/>
</dbReference>
<dbReference type="Gene3D" id="3.30.565.10">
    <property type="entry name" value="Histidine kinase-like ATPase, C-terminal domain"/>
    <property type="match status" value="1"/>
</dbReference>
<gene>
    <name evidence="17" type="primary">resE1</name>
    <name evidence="17" type="ORF">CLIT_2c02700</name>
</gene>
<feature type="domain" description="Histidine kinase" evidence="15">
    <location>
        <begin position="267"/>
        <end position="486"/>
    </location>
</feature>
<keyword evidence="10" id="KW-0067">ATP-binding</keyword>
<dbReference type="eggNOG" id="COG5002">
    <property type="taxonomic scope" value="Bacteria"/>
</dbReference>
<sequence length="501" mass="57169">MTIKKRLQMSYIAMTLISMTLMIFLNYFVNIRVFNSIGEGNTSTNPYSMLSNIFAVQESITRRINIADLEFANDPDSQEAVEFLKSFESDLAEIHSGVLIRNSDDIVYSSDIIKDSIGKIYLPKFKEPFEENHFFVSDKQYMLISQHDFYLDDGSEYSMFVVLDTKLLHAAMGHMRTKFSLIISFAILFTSGIITYFMHKSIALPLQRLKMASQEIKNGNLNFSIDPFSDDEIGELGIAFEDMRKRLKDMLHLHMKYEKDRQNIIANISHDLKTPIMSIKGHIEGIRDGIANSPEKLEKYMDIIYKKASEMEVMIGEVFTCSRLDLGKVSFNFKDIDICDYIDFCVEDLSLAVEKRNGTLGFEKPAASPVVIADPEKLRRVFTNIITNALKYMDKGIPKIWITLDECHEMVKIGIHDNGMGIPEESLPFIFDRFYRADESRNTIVPGSGIGLAISKQIISTHGGDIWAKSHYGSGTSMYFTLRKKLEDGNIEIEKDTYNRG</sequence>
<keyword evidence="4" id="KW-1003">Cell membrane</keyword>
<evidence type="ECO:0000256" key="2">
    <source>
        <dbReference type="ARBA" id="ARBA00004651"/>
    </source>
</evidence>
<organism evidence="17 18">
    <name type="scientific">Peptoclostridium litorale DSM 5388</name>
    <dbReference type="NCBI Taxonomy" id="1121324"/>
    <lineage>
        <taxon>Bacteria</taxon>
        <taxon>Bacillati</taxon>
        <taxon>Bacillota</taxon>
        <taxon>Clostridia</taxon>
        <taxon>Peptostreptococcales</taxon>
        <taxon>Peptoclostridiaceae</taxon>
        <taxon>Peptoclostridium</taxon>
    </lineage>
</organism>
<keyword evidence="6 17" id="KW-0808">Transferase</keyword>
<accession>A0A069RI18</accession>
<dbReference type="PROSITE" id="PS50109">
    <property type="entry name" value="HIS_KIN"/>
    <property type="match status" value="1"/>
</dbReference>
<evidence type="ECO:0000256" key="13">
    <source>
        <dbReference type="ARBA" id="ARBA00023136"/>
    </source>
</evidence>
<dbReference type="CDD" id="cd06225">
    <property type="entry name" value="HAMP"/>
    <property type="match status" value="1"/>
</dbReference>
<dbReference type="EC" id="2.7.13.3" evidence="3"/>
<dbReference type="PANTHER" id="PTHR45528:SF1">
    <property type="entry name" value="SENSOR HISTIDINE KINASE CPXA"/>
    <property type="match status" value="1"/>
</dbReference>
<dbReference type="Pfam" id="PF00672">
    <property type="entry name" value="HAMP"/>
    <property type="match status" value="1"/>
</dbReference>
<dbReference type="SMART" id="SM00304">
    <property type="entry name" value="HAMP"/>
    <property type="match status" value="1"/>
</dbReference>
<dbReference type="InterPro" id="IPR050398">
    <property type="entry name" value="HssS/ArlS-like"/>
</dbReference>
<dbReference type="InterPro" id="IPR004358">
    <property type="entry name" value="Sig_transdc_His_kin-like_C"/>
</dbReference>
<dbReference type="Pfam" id="PF02518">
    <property type="entry name" value="HATPase_c"/>
    <property type="match status" value="1"/>
</dbReference>
<evidence type="ECO:0000256" key="7">
    <source>
        <dbReference type="ARBA" id="ARBA00022692"/>
    </source>
</evidence>
<feature type="transmembrane region" description="Helical" evidence="14">
    <location>
        <begin position="12"/>
        <end position="29"/>
    </location>
</feature>
<evidence type="ECO:0000256" key="10">
    <source>
        <dbReference type="ARBA" id="ARBA00022840"/>
    </source>
</evidence>
<keyword evidence="7 14" id="KW-0812">Transmembrane</keyword>
<evidence type="ECO:0000313" key="18">
    <source>
        <dbReference type="Proteomes" id="UP000027946"/>
    </source>
</evidence>
<dbReference type="GO" id="GO:0005524">
    <property type="term" value="F:ATP binding"/>
    <property type="evidence" value="ECO:0007669"/>
    <property type="project" value="UniProtKB-KW"/>
</dbReference>
<evidence type="ECO:0000256" key="1">
    <source>
        <dbReference type="ARBA" id="ARBA00000085"/>
    </source>
</evidence>
<dbReference type="GO" id="GO:0000155">
    <property type="term" value="F:phosphorelay sensor kinase activity"/>
    <property type="evidence" value="ECO:0007669"/>
    <property type="project" value="InterPro"/>
</dbReference>
<dbReference type="InterPro" id="IPR036890">
    <property type="entry name" value="HATPase_C_sf"/>
</dbReference>
<dbReference type="SMART" id="SM00387">
    <property type="entry name" value="HATPase_c"/>
    <property type="match status" value="1"/>
</dbReference>
<dbReference type="STRING" id="1121324.CLIT_2c02700"/>
<keyword evidence="9 17" id="KW-0418">Kinase</keyword>
<dbReference type="Pfam" id="PF00512">
    <property type="entry name" value="HisKA"/>
    <property type="match status" value="1"/>
</dbReference>
<evidence type="ECO:0000256" key="9">
    <source>
        <dbReference type="ARBA" id="ARBA00022777"/>
    </source>
</evidence>
<feature type="transmembrane region" description="Helical" evidence="14">
    <location>
        <begin position="179"/>
        <end position="198"/>
    </location>
</feature>
<evidence type="ECO:0000256" key="14">
    <source>
        <dbReference type="SAM" id="Phobius"/>
    </source>
</evidence>
<dbReference type="PROSITE" id="PS50885">
    <property type="entry name" value="HAMP"/>
    <property type="match status" value="1"/>
</dbReference>
<dbReference type="CDD" id="cd00075">
    <property type="entry name" value="HATPase"/>
    <property type="match status" value="1"/>
</dbReference>
<dbReference type="EMBL" id="JJMM01000002">
    <property type="protein sequence ID" value="KDR96664.1"/>
    <property type="molecule type" value="Genomic_DNA"/>
</dbReference>
<dbReference type="InterPro" id="IPR003594">
    <property type="entry name" value="HATPase_dom"/>
</dbReference>
<evidence type="ECO:0000256" key="8">
    <source>
        <dbReference type="ARBA" id="ARBA00022741"/>
    </source>
</evidence>
<keyword evidence="11 14" id="KW-1133">Transmembrane helix</keyword>
<evidence type="ECO:0000256" key="11">
    <source>
        <dbReference type="ARBA" id="ARBA00022989"/>
    </source>
</evidence>
<evidence type="ECO:0000256" key="4">
    <source>
        <dbReference type="ARBA" id="ARBA00022475"/>
    </source>
</evidence>
<evidence type="ECO:0000256" key="3">
    <source>
        <dbReference type="ARBA" id="ARBA00012438"/>
    </source>
</evidence>
<proteinExistence type="predicted"/>
<feature type="domain" description="HAMP" evidence="16">
    <location>
        <begin position="200"/>
        <end position="252"/>
    </location>
</feature>